<dbReference type="PROSITE" id="PS50835">
    <property type="entry name" value="IG_LIKE"/>
    <property type="match status" value="1"/>
</dbReference>
<evidence type="ECO:0000313" key="3">
    <source>
        <dbReference type="Proteomes" id="UP000504623"/>
    </source>
</evidence>
<keyword evidence="3" id="KW-1185">Reference proteome</keyword>
<dbReference type="PANTHER" id="PTHR37366">
    <property type="entry name" value="SPERM ACROSOME MEMBRANE-ASSOCIATED PROTEIN 6"/>
    <property type="match status" value="1"/>
</dbReference>
<evidence type="ECO:0000313" key="4">
    <source>
        <dbReference type="RefSeq" id="XP_006868415.1"/>
    </source>
</evidence>
<dbReference type="InterPro" id="IPR013783">
    <property type="entry name" value="Ig-like_fold"/>
</dbReference>
<name>A0A9B0TV99_CHRAS</name>
<evidence type="ECO:0000256" key="1">
    <source>
        <dbReference type="SAM" id="MobiDB-lite"/>
    </source>
</evidence>
<dbReference type="AlphaFoldDB" id="A0A9B0TV99"/>
<dbReference type="GO" id="GO:0007342">
    <property type="term" value="P:fusion of sperm to egg plasma membrane involved in single fertilization"/>
    <property type="evidence" value="ECO:0007669"/>
    <property type="project" value="InterPro"/>
</dbReference>
<reference evidence="4" key="1">
    <citation type="submission" date="2025-08" db="UniProtKB">
        <authorList>
            <consortium name="RefSeq"/>
        </authorList>
    </citation>
    <scope>IDENTIFICATION</scope>
    <source>
        <tissue evidence="4">Spleen</tissue>
    </source>
</reference>
<gene>
    <name evidence="4" type="primary">LOC102811140</name>
</gene>
<dbReference type="InterPro" id="IPR034549">
    <property type="entry name" value="SPACA6"/>
</dbReference>
<feature type="region of interest" description="Disordered" evidence="1">
    <location>
        <begin position="318"/>
        <end position="339"/>
    </location>
</feature>
<proteinExistence type="predicted"/>
<dbReference type="Gene3D" id="2.60.40.10">
    <property type="entry name" value="Immunoglobulins"/>
    <property type="match status" value="1"/>
</dbReference>
<dbReference type="RefSeq" id="XP_006868415.1">
    <property type="nucleotide sequence ID" value="XM_006868353.1"/>
</dbReference>
<dbReference type="Proteomes" id="UP000504623">
    <property type="component" value="Unplaced"/>
</dbReference>
<evidence type="ECO:0000259" key="2">
    <source>
        <dbReference type="PROSITE" id="PS50835"/>
    </source>
</evidence>
<dbReference type="SUPFAM" id="SSF48726">
    <property type="entry name" value="Immunoglobulin"/>
    <property type="match status" value="1"/>
</dbReference>
<protein>
    <submittedName>
        <fullName evidence="4">Uncharacterized protein LOC102811140</fullName>
    </submittedName>
</protein>
<dbReference type="OrthoDB" id="8960581at2759"/>
<dbReference type="InterPro" id="IPR007110">
    <property type="entry name" value="Ig-like_dom"/>
</dbReference>
<sequence length="339" mass="37676">MTLLAPVSGVLSALVALVVITAPTWACLLCFTTYSERLRICQFFVGMEGPALKKCEDAFTATFRGLQDTDINYDERGHLHDIFTQIVHSLQETALAQSEWEFWRAFRAAADTVKGDIEQLKEAPDCIPPCGVQEVSRRFHCHGCYSTLCDLPLDCPIQDIKVIRGDQAMFSCDVDFELPEEVTYSWKFVGGGLRTQDQTYFRELPGARGNVARIRPAQPKHHGTFCCVIAQEQRPLARLYFFLNVTGPPPRGETELQVSFREVVLWAQREVELIEPWTPSLGELLATPGALTPSNQRLLAAAAAFLVADPELEAQAPSHLLPKSWESGPPGPFSVQTPT</sequence>
<feature type="domain" description="Ig-like" evidence="2">
    <location>
        <begin position="152"/>
        <end position="237"/>
    </location>
</feature>
<dbReference type="PANTHER" id="PTHR37366:SF1">
    <property type="entry name" value="SPERM ACROSOME MEMBRANE-ASSOCIATED PROTEIN 6"/>
    <property type="match status" value="1"/>
</dbReference>
<organism evidence="3 4">
    <name type="scientific">Chrysochloris asiatica</name>
    <name type="common">Cape golden mole</name>
    <dbReference type="NCBI Taxonomy" id="185453"/>
    <lineage>
        <taxon>Eukaryota</taxon>
        <taxon>Metazoa</taxon>
        <taxon>Chordata</taxon>
        <taxon>Craniata</taxon>
        <taxon>Vertebrata</taxon>
        <taxon>Euteleostomi</taxon>
        <taxon>Mammalia</taxon>
        <taxon>Eutheria</taxon>
        <taxon>Afrotheria</taxon>
        <taxon>Chrysochloridae</taxon>
        <taxon>Chrysochlorinae</taxon>
        <taxon>Chrysochloris</taxon>
    </lineage>
</organism>
<accession>A0A9B0TV99</accession>
<dbReference type="GeneID" id="102811140"/>
<dbReference type="InterPro" id="IPR036179">
    <property type="entry name" value="Ig-like_dom_sf"/>
</dbReference>